<dbReference type="SMART" id="SM00091">
    <property type="entry name" value="PAS"/>
    <property type="match status" value="2"/>
</dbReference>
<dbReference type="PRINTS" id="PR00344">
    <property type="entry name" value="BCTRLSENSOR"/>
</dbReference>
<dbReference type="GO" id="GO:0006355">
    <property type="term" value="P:regulation of DNA-templated transcription"/>
    <property type="evidence" value="ECO:0007669"/>
    <property type="project" value="InterPro"/>
</dbReference>
<dbReference type="CDD" id="cd00130">
    <property type="entry name" value="PAS"/>
    <property type="match status" value="2"/>
</dbReference>
<protein>
    <recommendedName>
        <fullName evidence="3">histidine kinase</fullName>
        <ecNumber evidence="3">2.7.13.3</ecNumber>
    </recommendedName>
</protein>
<dbReference type="SUPFAM" id="SSF55785">
    <property type="entry name" value="PYP-like sensor domain (PAS domain)"/>
    <property type="match status" value="2"/>
</dbReference>
<evidence type="ECO:0000256" key="14">
    <source>
        <dbReference type="SAM" id="Phobius"/>
    </source>
</evidence>
<evidence type="ECO:0000256" key="3">
    <source>
        <dbReference type="ARBA" id="ARBA00012438"/>
    </source>
</evidence>
<evidence type="ECO:0000256" key="8">
    <source>
        <dbReference type="ARBA" id="ARBA00022777"/>
    </source>
</evidence>
<dbReference type="InterPro" id="IPR036097">
    <property type="entry name" value="HisK_dim/P_sf"/>
</dbReference>
<dbReference type="InterPro" id="IPR035965">
    <property type="entry name" value="PAS-like_dom_sf"/>
</dbReference>
<dbReference type="CDD" id="cd00082">
    <property type="entry name" value="HisKA"/>
    <property type="match status" value="1"/>
</dbReference>
<dbReference type="CDD" id="cd16922">
    <property type="entry name" value="HATPase_EvgS-ArcB-TorS-like"/>
    <property type="match status" value="1"/>
</dbReference>
<evidence type="ECO:0000256" key="7">
    <source>
        <dbReference type="ARBA" id="ARBA00022741"/>
    </source>
</evidence>
<dbReference type="SUPFAM" id="SSF47384">
    <property type="entry name" value="Homodimeric domain of signal transducing histidine kinase"/>
    <property type="match status" value="1"/>
</dbReference>
<evidence type="ECO:0000256" key="11">
    <source>
        <dbReference type="ARBA" id="ARBA00023012"/>
    </source>
</evidence>
<keyword evidence="4 13" id="KW-0597">Phosphoprotein</keyword>
<comment type="subcellular location">
    <subcellularLocation>
        <location evidence="2">Membrane</location>
    </subcellularLocation>
</comment>
<evidence type="ECO:0000259" key="16">
    <source>
        <dbReference type="PROSITE" id="PS50110"/>
    </source>
</evidence>
<dbReference type="SMART" id="SM00388">
    <property type="entry name" value="HisKA"/>
    <property type="match status" value="1"/>
</dbReference>
<evidence type="ECO:0000256" key="4">
    <source>
        <dbReference type="ARBA" id="ARBA00022553"/>
    </source>
</evidence>
<feature type="domain" description="Histidine kinase" evidence="15">
    <location>
        <begin position="644"/>
        <end position="866"/>
    </location>
</feature>
<dbReference type="PROSITE" id="PS50109">
    <property type="entry name" value="HIS_KIN"/>
    <property type="match status" value="1"/>
</dbReference>
<dbReference type="PANTHER" id="PTHR45339">
    <property type="entry name" value="HYBRID SIGNAL TRANSDUCTION HISTIDINE KINASE J"/>
    <property type="match status" value="1"/>
</dbReference>
<dbReference type="FunFam" id="3.30.565.10:FF:000010">
    <property type="entry name" value="Sensor histidine kinase RcsC"/>
    <property type="match status" value="1"/>
</dbReference>
<dbReference type="GO" id="GO:0005524">
    <property type="term" value="F:ATP binding"/>
    <property type="evidence" value="ECO:0007669"/>
    <property type="project" value="UniProtKB-KW"/>
</dbReference>
<dbReference type="NCBIfam" id="TIGR00229">
    <property type="entry name" value="sensory_box"/>
    <property type="match status" value="2"/>
</dbReference>
<dbReference type="InterPro" id="IPR013767">
    <property type="entry name" value="PAS_fold"/>
</dbReference>
<dbReference type="SUPFAM" id="SSF52172">
    <property type="entry name" value="CheY-like"/>
    <property type="match status" value="1"/>
</dbReference>
<evidence type="ECO:0000259" key="15">
    <source>
        <dbReference type="PROSITE" id="PS50109"/>
    </source>
</evidence>
<evidence type="ECO:0000256" key="9">
    <source>
        <dbReference type="ARBA" id="ARBA00022840"/>
    </source>
</evidence>
<dbReference type="InterPro" id="IPR007487">
    <property type="entry name" value="ABC_transpt-TYRBP-like"/>
</dbReference>
<dbReference type="Pfam" id="PF00512">
    <property type="entry name" value="HisKA"/>
    <property type="match status" value="1"/>
</dbReference>
<dbReference type="GO" id="GO:0000155">
    <property type="term" value="F:phosphorelay sensor kinase activity"/>
    <property type="evidence" value="ECO:0007669"/>
    <property type="project" value="InterPro"/>
</dbReference>
<comment type="catalytic activity">
    <reaction evidence="1">
        <text>ATP + protein L-histidine = ADP + protein N-phospho-L-histidine.</text>
        <dbReference type="EC" id="2.7.13.3"/>
    </reaction>
</comment>
<feature type="transmembrane region" description="Helical" evidence="14">
    <location>
        <begin position="7"/>
        <end position="27"/>
    </location>
</feature>
<evidence type="ECO:0000256" key="1">
    <source>
        <dbReference type="ARBA" id="ARBA00000085"/>
    </source>
</evidence>
<proteinExistence type="predicted"/>
<dbReference type="PROSITE" id="PS50112">
    <property type="entry name" value="PAS"/>
    <property type="match status" value="2"/>
</dbReference>
<keyword evidence="6 14" id="KW-0812">Transmembrane</keyword>
<dbReference type="PROSITE" id="PS50110">
    <property type="entry name" value="RESPONSE_REGULATORY"/>
    <property type="match status" value="1"/>
</dbReference>
<dbReference type="FunFam" id="1.10.287.130:FF:000004">
    <property type="entry name" value="Ethylene receptor 1"/>
    <property type="match status" value="1"/>
</dbReference>
<evidence type="ECO:0000256" key="6">
    <source>
        <dbReference type="ARBA" id="ARBA00022692"/>
    </source>
</evidence>
<dbReference type="PANTHER" id="PTHR45339:SF1">
    <property type="entry name" value="HYBRID SIGNAL TRANSDUCTION HISTIDINE KINASE J"/>
    <property type="match status" value="1"/>
</dbReference>
<dbReference type="SMART" id="SM00448">
    <property type="entry name" value="REC"/>
    <property type="match status" value="1"/>
</dbReference>
<sequence length="1012" mass="112904">MRNSDKLLRWILSILIVVWVWLIGLPASASQNVLIIHSYHEGFEWTDSIMKGVDSIFGPLGGTVETHVEYMDSKRHTIERSYEFLRNTIQSKYRNIAFNLIVLSDDNALSFYKENVDLFGRTPTVFCGVNQFSPDMIDGLPWVTGVVEAVDIPGTIRLARKLIPRLSEVVVITDETPTGKANQKLLAAAIPLFEGEILFTTISGGDLSMEELKEELLDLSADTAVLVMNFHKDEVRSYYNEADYITQIVQASSRPVFGLWKHYMDYGVLGGSVVNGMLQGQEAAQVGMRLLVGEKISEIPVKTDSPNRTMINYSAFSRYGLSESNIPENAIVVGKPDTLYERYTLVFWVGLVAVVLQTIAIIYLLVMRGARRAAERNLHKTEQRFRLMAENMPVLIHAHDESGLIIYWNATCERVLGWTNEDIIGNPDFLNCLYPEPDLQDRVRRIHLGEMSYGDLELPVRTKNGGKRLIQWIDATQYVAVPGWTSWEIGVDNTERHIAESKLRDSEQRHRVIFEKSPMGMIRFSKEGVILDCNEHFAELMGAPVEQLIGFNSAKHSTPAMRAVLKRALAGESTSFEDYYVSVSGGKKTYLNVQFNPVEDGVSPTEVIATLWDASERKAAQDELRKAKDQAERFSRSKSEFLTNMSHEIRTPLNGILGMLQLMETTGLNSEQHEYVDAAVRSSERLANLLADILDLSRVEAGKLIIQYSPFSLRDSLQQICDMYRLTGEHRAVRLECRIDESLPQFVQGDAIRLQQVLTNLVGNAYKFTEKGSISLEAYVQGRMDYGECRVLFTVADTGIGIPDDKIESLFESFTQVSEGYTRSYQGAGLGLAICKRLVELMNGTLAIDSELGVGTTLYVSLPFAVAEQEVTVSDTESARGQGSQLSGLRILLAEDERVNSTVTNRLLEKSGHHVEVVENGRQAIAALQEDAFDVVLMDIQMPVMDGVEATKAIRGGQAGDRAKDIPIVAVTAYAMVGDREKFMAEGMDGYVVKPIEMDKMQATLGLILGAK</sequence>
<evidence type="ECO:0000256" key="12">
    <source>
        <dbReference type="ARBA" id="ARBA00023136"/>
    </source>
</evidence>
<dbReference type="InterPro" id="IPR001789">
    <property type="entry name" value="Sig_transdc_resp-reg_receiver"/>
</dbReference>
<accession>A0A2C8F774</accession>
<evidence type="ECO:0000256" key="13">
    <source>
        <dbReference type="PROSITE-ProRule" id="PRU00169"/>
    </source>
</evidence>
<feature type="modified residue" description="4-aspartylphosphate" evidence="13">
    <location>
        <position position="939"/>
    </location>
</feature>
<dbReference type="KEGG" id="pprf:DPRO_1385"/>
<keyword evidence="19" id="KW-1185">Reference proteome</keyword>
<keyword evidence="10 14" id="KW-1133">Transmembrane helix</keyword>
<dbReference type="Pfam" id="PF00072">
    <property type="entry name" value="Response_reg"/>
    <property type="match status" value="1"/>
</dbReference>
<evidence type="ECO:0000313" key="18">
    <source>
        <dbReference type="EMBL" id="SOB58278.1"/>
    </source>
</evidence>
<reference evidence="19" key="1">
    <citation type="submission" date="2017-09" db="EMBL/GenBank/DDBJ databases">
        <authorList>
            <person name="Regsiter A."/>
            <person name="William W."/>
        </authorList>
    </citation>
    <scope>NUCLEOTIDE SEQUENCE [LARGE SCALE GENOMIC DNA]</scope>
    <source>
        <strain evidence="19">500-1</strain>
    </source>
</reference>
<dbReference type="SUPFAM" id="SSF55874">
    <property type="entry name" value="ATPase domain of HSP90 chaperone/DNA topoisomerase II/histidine kinase"/>
    <property type="match status" value="1"/>
</dbReference>
<dbReference type="InterPro" id="IPR036890">
    <property type="entry name" value="HATPase_C_sf"/>
</dbReference>
<keyword evidence="11" id="KW-0902">Two-component regulatory system</keyword>
<dbReference type="InterPro" id="IPR004358">
    <property type="entry name" value="Sig_transdc_His_kin-like_C"/>
</dbReference>
<organism evidence="18 19">
    <name type="scientific">Pseudodesulfovibrio profundus</name>
    <dbReference type="NCBI Taxonomy" id="57320"/>
    <lineage>
        <taxon>Bacteria</taxon>
        <taxon>Pseudomonadati</taxon>
        <taxon>Thermodesulfobacteriota</taxon>
        <taxon>Desulfovibrionia</taxon>
        <taxon>Desulfovibrionales</taxon>
        <taxon>Desulfovibrionaceae</taxon>
    </lineage>
</organism>
<evidence type="ECO:0000259" key="17">
    <source>
        <dbReference type="PROSITE" id="PS50112"/>
    </source>
</evidence>
<dbReference type="InterPro" id="IPR011006">
    <property type="entry name" value="CheY-like_superfamily"/>
</dbReference>
<dbReference type="InterPro" id="IPR000014">
    <property type="entry name" value="PAS"/>
</dbReference>
<dbReference type="InterPro" id="IPR005467">
    <property type="entry name" value="His_kinase_dom"/>
</dbReference>
<dbReference type="EMBL" id="LT907975">
    <property type="protein sequence ID" value="SOB58278.1"/>
    <property type="molecule type" value="Genomic_DNA"/>
</dbReference>
<dbReference type="AlphaFoldDB" id="A0A2C8F774"/>
<dbReference type="Pfam" id="PF00989">
    <property type="entry name" value="PAS"/>
    <property type="match status" value="1"/>
</dbReference>
<dbReference type="Proteomes" id="UP000219215">
    <property type="component" value="Chromosome DPRO"/>
</dbReference>
<feature type="transmembrane region" description="Helical" evidence="14">
    <location>
        <begin position="345"/>
        <end position="366"/>
    </location>
</feature>
<dbReference type="Pfam" id="PF04392">
    <property type="entry name" value="ABC_sub_bind"/>
    <property type="match status" value="1"/>
</dbReference>
<dbReference type="InterPro" id="IPR003661">
    <property type="entry name" value="HisK_dim/P_dom"/>
</dbReference>
<keyword evidence="7" id="KW-0547">Nucleotide-binding</keyword>
<gene>
    <name evidence="18" type="ORF">DPRO_1385</name>
</gene>
<dbReference type="CDD" id="cd17546">
    <property type="entry name" value="REC_hyHK_CKI1_RcsC-like"/>
    <property type="match status" value="1"/>
</dbReference>
<dbReference type="SMART" id="SM00387">
    <property type="entry name" value="HATPase_c"/>
    <property type="match status" value="1"/>
</dbReference>
<dbReference type="GO" id="GO:0016020">
    <property type="term" value="C:membrane"/>
    <property type="evidence" value="ECO:0007669"/>
    <property type="project" value="UniProtKB-SubCell"/>
</dbReference>
<name>A0A2C8F774_9BACT</name>
<feature type="domain" description="Response regulatory" evidence="16">
    <location>
        <begin position="890"/>
        <end position="1009"/>
    </location>
</feature>
<feature type="domain" description="PAS" evidence="17">
    <location>
        <begin position="506"/>
        <end position="550"/>
    </location>
</feature>
<keyword evidence="12 14" id="KW-0472">Membrane</keyword>
<dbReference type="InterPro" id="IPR013656">
    <property type="entry name" value="PAS_4"/>
</dbReference>
<dbReference type="InterPro" id="IPR003594">
    <property type="entry name" value="HATPase_dom"/>
</dbReference>
<evidence type="ECO:0000256" key="10">
    <source>
        <dbReference type="ARBA" id="ARBA00022989"/>
    </source>
</evidence>
<dbReference type="Gene3D" id="1.10.287.130">
    <property type="match status" value="1"/>
</dbReference>
<dbReference type="EC" id="2.7.13.3" evidence="3"/>
<keyword evidence="8 18" id="KW-0418">Kinase</keyword>
<dbReference type="Gene3D" id="3.30.565.10">
    <property type="entry name" value="Histidine kinase-like ATPase, C-terminal domain"/>
    <property type="match status" value="1"/>
</dbReference>
<evidence type="ECO:0000313" key="19">
    <source>
        <dbReference type="Proteomes" id="UP000219215"/>
    </source>
</evidence>
<keyword evidence="9" id="KW-0067">ATP-binding</keyword>
<feature type="domain" description="PAS" evidence="17">
    <location>
        <begin position="381"/>
        <end position="436"/>
    </location>
</feature>
<dbReference type="Pfam" id="PF02518">
    <property type="entry name" value="HATPase_c"/>
    <property type="match status" value="1"/>
</dbReference>
<evidence type="ECO:0000256" key="2">
    <source>
        <dbReference type="ARBA" id="ARBA00004370"/>
    </source>
</evidence>
<dbReference type="Gene3D" id="3.40.50.2300">
    <property type="match status" value="3"/>
</dbReference>
<evidence type="ECO:0000256" key="5">
    <source>
        <dbReference type="ARBA" id="ARBA00022679"/>
    </source>
</evidence>
<dbReference type="Gene3D" id="3.30.450.20">
    <property type="entry name" value="PAS domain"/>
    <property type="match status" value="2"/>
</dbReference>
<dbReference type="Pfam" id="PF08448">
    <property type="entry name" value="PAS_4"/>
    <property type="match status" value="1"/>
</dbReference>
<keyword evidence="5 18" id="KW-0808">Transferase</keyword>